<dbReference type="SUPFAM" id="SSF55347">
    <property type="entry name" value="Glyceraldehyde-3-phosphate dehydrogenase-like, C-terminal domain"/>
    <property type="match status" value="1"/>
</dbReference>
<dbReference type="Pfam" id="PF00479">
    <property type="entry name" value="G6PD_N"/>
    <property type="match status" value="1"/>
</dbReference>
<comment type="similarity">
    <text evidence="2 7">Belongs to the glucose-6-phosphate dehydrogenase family.</text>
</comment>
<feature type="binding site" evidence="7">
    <location>
        <position position="52"/>
    </location>
    <ligand>
        <name>NADP(+)</name>
        <dbReference type="ChEBI" id="CHEBI:58349"/>
    </ligand>
</feature>
<evidence type="ECO:0000256" key="2">
    <source>
        <dbReference type="ARBA" id="ARBA00009975"/>
    </source>
</evidence>
<dbReference type="NCBIfam" id="TIGR00871">
    <property type="entry name" value="zwf"/>
    <property type="match status" value="1"/>
</dbReference>
<evidence type="ECO:0000256" key="1">
    <source>
        <dbReference type="ARBA" id="ARBA00004937"/>
    </source>
</evidence>
<sequence>MPTTSAAKAPATVLVVFGASGDLTKRLLMPALYNLAGNHLLDEEFEVIGISRSAMSDAEFQGKQAEFMSTFTQQRSGDSSQKLDEVAWKWLEKRLSYTSASFTEDDTYQQLSKRLGKRNAVFFLAVPHEAFLPIVNGLHANGLMQQGKNTSRRVVIEKPFGHDHASAINLNQHMLGMFKEEQIYRIDHYLGKETVQNISALRFGNRLFESTWNGEHIESVQITAAETVGVEGRGSFYEPTGALRDMIVNHLFQVLSLITMEPPATKSADAIRTEKAKAIQSIVPLSETDLQHDVVRGQYTAGTVNGKDVPGYTQEDSVAPISGTETYLAMRLKLDTPRWKDVPFYLRTGKRLATRKTEIVITFKQPTTWTQDPVAANTLVLRLQPEEGITLFVNAKVPGQTQELQSVALDFGYKNAFELKPNTGYESLLYDVFIGDQTLYNRADIIEAGWEKIQPILDAVAQNKLKLHPYAAGSEGPQIADNLPCRSGHEWRKLV</sequence>
<dbReference type="Gene3D" id="3.30.360.10">
    <property type="entry name" value="Dihydrodipicolinate Reductase, domain 2"/>
    <property type="match status" value="1"/>
</dbReference>
<feature type="binding site" evidence="7">
    <location>
        <begin position="18"/>
        <end position="25"/>
    </location>
    <ligand>
        <name>NADP(+)</name>
        <dbReference type="ChEBI" id="CHEBI:58349"/>
    </ligand>
</feature>
<comment type="pathway">
    <text evidence="1 7">Carbohydrate degradation; pentose phosphate pathway; D-ribulose 5-phosphate from D-glucose 6-phosphate (oxidative stage): step 1/3.</text>
</comment>
<dbReference type="GO" id="GO:0005829">
    <property type="term" value="C:cytosol"/>
    <property type="evidence" value="ECO:0007669"/>
    <property type="project" value="TreeGrafter"/>
</dbReference>
<dbReference type="InterPro" id="IPR022675">
    <property type="entry name" value="G6P_DH_C"/>
</dbReference>
<evidence type="ECO:0000256" key="5">
    <source>
        <dbReference type="ARBA" id="ARBA00023002"/>
    </source>
</evidence>
<dbReference type="Proteomes" id="UP000320948">
    <property type="component" value="Unassembled WGS sequence"/>
</dbReference>
<dbReference type="PRINTS" id="PR00079">
    <property type="entry name" value="G6PDHDRGNASE"/>
</dbReference>
<dbReference type="EC" id="1.1.1.49" evidence="7"/>
<dbReference type="PIRSF" id="PIRSF000110">
    <property type="entry name" value="G6PD"/>
    <property type="match status" value="1"/>
</dbReference>
<evidence type="ECO:0000256" key="4">
    <source>
        <dbReference type="ARBA" id="ARBA00022857"/>
    </source>
</evidence>
<dbReference type="PANTHER" id="PTHR23429">
    <property type="entry name" value="GLUCOSE-6-PHOSPHATE 1-DEHYDROGENASE G6PD"/>
    <property type="match status" value="1"/>
</dbReference>
<dbReference type="PANTHER" id="PTHR23429:SF0">
    <property type="entry name" value="GLUCOSE-6-PHOSPHATE 1-DEHYDROGENASE"/>
    <property type="match status" value="1"/>
</dbReference>
<evidence type="ECO:0000313" key="10">
    <source>
        <dbReference type="EMBL" id="TKW61367.1"/>
    </source>
</evidence>
<dbReference type="AlphaFoldDB" id="A0A6N4RCA1"/>
<organism evidence="10 11">
    <name type="scientific">Blastochloris viridis</name>
    <name type="common">Rhodopseudomonas viridis</name>
    <dbReference type="NCBI Taxonomy" id="1079"/>
    <lineage>
        <taxon>Bacteria</taxon>
        <taxon>Pseudomonadati</taxon>
        <taxon>Pseudomonadota</taxon>
        <taxon>Alphaproteobacteria</taxon>
        <taxon>Hyphomicrobiales</taxon>
        <taxon>Blastochloridaceae</taxon>
        <taxon>Blastochloris</taxon>
    </lineage>
</organism>
<comment type="caution">
    <text evidence="7">Lacks conserved residue(s) required for the propagation of feature annotation.</text>
</comment>
<evidence type="ECO:0000256" key="7">
    <source>
        <dbReference type="HAMAP-Rule" id="MF_00966"/>
    </source>
</evidence>
<protein>
    <recommendedName>
        <fullName evidence="7">Glucose-6-phosphate 1-dehydrogenase</fullName>
        <shortName evidence="7">G6PD</shortName>
        <ecNumber evidence="7">1.1.1.49</ecNumber>
    </recommendedName>
</protein>
<dbReference type="SUPFAM" id="SSF51735">
    <property type="entry name" value="NAD(P)-binding Rossmann-fold domains"/>
    <property type="match status" value="1"/>
</dbReference>
<feature type="binding site" evidence="7">
    <location>
        <position position="188"/>
    </location>
    <ligand>
        <name>substrate</name>
    </ligand>
</feature>
<dbReference type="HAMAP" id="MF_00966">
    <property type="entry name" value="G6PD"/>
    <property type="match status" value="1"/>
</dbReference>
<reference evidence="10 11" key="1">
    <citation type="journal article" date="2017" name="Nat. Commun.">
        <title>In situ click chemistry generation of cyclooxygenase-2 inhibitors.</title>
        <authorList>
            <person name="Bhardwaj A."/>
            <person name="Kaur J."/>
            <person name="Wuest M."/>
            <person name="Wuest F."/>
        </authorList>
    </citation>
    <scope>NUCLEOTIDE SEQUENCE [LARGE SCALE GENOMIC DNA]</scope>
    <source>
        <strain evidence="10">S2_018_000_R2_106</strain>
    </source>
</reference>
<proteinExistence type="inferred from homology"/>
<dbReference type="Pfam" id="PF02781">
    <property type="entry name" value="G6PD_C"/>
    <property type="match status" value="1"/>
</dbReference>
<evidence type="ECO:0000256" key="3">
    <source>
        <dbReference type="ARBA" id="ARBA00022526"/>
    </source>
</evidence>
<feature type="binding site" evidence="7">
    <location>
        <position position="350"/>
    </location>
    <ligand>
        <name>substrate</name>
    </ligand>
</feature>
<comment type="caution">
    <text evidence="10">The sequence shown here is derived from an EMBL/GenBank/DDBJ whole genome shotgun (WGS) entry which is preliminary data.</text>
</comment>
<dbReference type="InterPro" id="IPR022674">
    <property type="entry name" value="G6P_DH_NAD-bd"/>
</dbReference>
<evidence type="ECO:0000259" key="9">
    <source>
        <dbReference type="Pfam" id="PF02781"/>
    </source>
</evidence>
<dbReference type="GO" id="GO:0050661">
    <property type="term" value="F:NADP binding"/>
    <property type="evidence" value="ECO:0007669"/>
    <property type="project" value="UniProtKB-UniRule"/>
</dbReference>
<gene>
    <name evidence="7 10" type="primary">zwf</name>
    <name evidence="10" type="ORF">DI628_01710</name>
</gene>
<keyword evidence="6 7" id="KW-0119">Carbohydrate metabolism</keyword>
<name>A0A6N4RCA1_BLAVI</name>
<dbReference type="EMBL" id="VAFM01000001">
    <property type="protein sequence ID" value="TKW61367.1"/>
    <property type="molecule type" value="Genomic_DNA"/>
</dbReference>
<dbReference type="GO" id="GO:0004345">
    <property type="term" value="F:glucose-6-phosphate dehydrogenase activity"/>
    <property type="evidence" value="ECO:0007669"/>
    <property type="project" value="UniProtKB-UniRule"/>
</dbReference>
<feature type="binding site" evidence="7">
    <location>
        <position position="158"/>
    </location>
    <ligand>
        <name>NADP(+)</name>
        <dbReference type="ChEBI" id="CHEBI:58349"/>
    </ligand>
</feature>
<feature type="domain" description="Glucose-6-phosphate dehydrogenase NAD-binding" evidence="8">
    <location>
        <begin position="15"/>
        <end position="197"/>
    </location>
</feature>
<dbReference type="InterPro" id="IPR036291">
    <property type="entry name" value="NAD(P)-bd_dom_sf"/>
</dbReference>
<keyword evidence="3 7" id="KW-0313">Glucose metabolism</keyword>
<dbReference type="InterPro" id="IPR019796">
    <property type="entry name" value="G6P_DH_AS"/>
</dbReference>
<dbReference type="InterPro" id="IPR001282">
    <property type="entry name" value="G6P_DH"/>
</dbReference>
<evidence type="ECO:0000313" key="11">
    <source>
        <dbReference type="Proteomes" id="UP000320948"/>
    </source>
</evidence>
<keyword evidence="5 7" id="KW-0560">Oxidoreductase</keyword>
<feature type="binding site" evidence="7">
    <location>
        <position position="226"/>
    </location>
    <ligand>
        <name>substrate</name>
    </ligand>
</feature>
<comment type="function">
    <text evidence="7">Catalyzes the oxidation of glucose 6-phosphate to 6-phosphogluconolactone.</text>
</comment>
<feature type="active site" description="Proton acceptor" evidence="7">
    <location>
        <position position="250"/>
    </location>
</feature>
<dbReference type="UniPathway" id="UPA00115">
    <property type="reaction ID" value="UER00408"/>
</dbReference>
<dbReference type="Gene3D" id="3.40.50.720">
    <property type="entry name" value="NAD(P)-binding Rossmann-like Domain"/>
    <property type="match status" value="1"/>
</dbReference>
<feature type="domain" description="Glucose-6-phosphate dehydrogenase C-terminal" evidence="9">
    <location>
        <begin position="200"/>
        <end position="492"/>
    </location>
</feature>
<dbReference type="PROSITE" id="PS00069">
    <property type="entry name" value="G6P_DEHYDROGENASE"/>
    <property type="match status" value="1"/>
</dbReference>
<feature type="binding site" evidence="7">
    <location>
        <position position="245"/>
    </location>
    <ligand>
        <name>substrate</name>
    </ligand>
</feature>
<comment type="catalytic activity">
    <reaction evidence="7">
        <text>D-glucose 6-phosphate + NADP(+) = 6-phospho-D-glucono-1,5-lactone + NADPH + H(+)</text>
        <dbReference type="Rhea" id="RHEA:15841"/>
        <dbReference type="ChEBI" id="CHEBI:15378"/>
        <dbReference type="ChEBI" id="CHEBI:57783"/>
        <dbReference type="ChEBI" id="CHEBI:57955"/>
        <dbReference type="ChEBI" id="CHEBI:58349"/>
        <dbReference type="ChEBI" id="CHEBI:61548"/>
        <dbReference type="EC" id="1.1.1.49"/>
    </reaction>
</comment>
<keyword evidence="4 7" id="KW-0521">NADP</keyword>
<dbReference type="GO" id="GO:0006006">
    <property type="term" value="P:glucose metabolic process"/>
    <property type="evidence" value="ECO:0007669"/>
    <property type="project" value="UniProtKB-KW"/>
</dbReference>
<evidence type="ECO:0000256" key="6">
    <source>
        <dbReference type="ARBA" id="ARBA00023277"/>
    </source>
</evidence>
<feature type="binding site" evidence="7">
    <location>
        <position position="192"/>
    </location>
    <ligand>
        <name>substrate</name>
    </ligand>
</feature>
<dbReference type="GO" id="GO:0009051">
    <property type="term" value="P:pentose-phosphate shunt, oxidative branch"/>
    <property type="evidence" value="ECO:0007669"/>
    <property type="project" value="TreeGrafter"/>
</dbReference>
<evidence type="ECO:0000259" key="8">
    <source>
        <dbReference type="Pfam" id="PF00479"/>
    </source>
</evidence>
<accession>A0A6N4RCA1</accession>